<proteinExistence type="predicted"/>
<name>A0A8T0DK24_9TREM</name>
<feature type="region of interest" description="Disordered" evidence="1">
    <location>
        <begin position="1"/>
        <end position="35"/>
    </location>
</feature>
<dbReference type="AlphaFoldDB" id="A0A8T0DK24"/>
<evidence type="ECO:0000313" key="2">
    <source>
        <dbReference type="EMBL" id="KAF8567101.1"/>
    </source>
</evidence>
<protein>
    <submittedName>
        <fullName evidence="2">Uncharacterized protein</fullName>
    </submittedName>
</protein>
<accession>A0A8T0DK24</accession>
<sequence length="268" mass="29757">MRKPQDDIWTSSVCSSKMDEGLGVTRQPSSRRSKPDMAALVDQHRFIYSHKFKRADVSINRMFPVVDLDVLPKSPSQNCSENGEIKEGACNQRTGILTIARKRSVRQPDHTKSRKKPRPVTEPRNGSDVPITSENRPELVISVAQHSPPPTDDSESVGDTTLSTVEDNDDEDDNVPLSTFISHKPSTGTEVPISLPVSVSYSSSPSEEHLPSPSTSPITRPLCRCMKPAITDDPRWDGQFCSTECLIHTCCEAFNFRFGFHPSNLHTV</sequence>
<feature type="compositionally biased region" description="Polar residues" evidence="1">
    <location>
        <begin position="176"/>
        <end position="189"/>
    </location>
</feature>
<organism evidence="2 3">
    <name type="scientific">Paragonimus westermani</name>
    <dbReference type="NCBI Taxonomy" id="34504"/>
    <lineage>
        <taxon>Eukaryota</taxon>
        <taxon>Metazoa</taxon>
        <taxon>Spiralia</taxon>
        <taxon>Lophotrochozoa</taxon>
        <taxon>Platyhelminthes</taxon>
        <taxon>Trematoda</taxon>
        <taxon>Digenea</taxon>
        <taxon>Plagiorchiida</taxon>
        <taxon>Troglotremata</taxon>
        <taxon>Troglotrematidae</taxon>
        <taxon>Paragonimus</taxon>
    </lineage>
</organism>
<dbReference type="EMBL" id="JTDF01004203">
    <property type="protein sequence ID" value="KAF8567101.1"/>
    <property type="molecule type" value="Genomic_DNA"/>
</dbReference>
<reference evidence="2 3" key="1">
    <citation type="submission" date="2019-07" db="EMBL/GenBank/DDBJ databases">
        <title>Annotation for the trematode Paragonimus westermani.</title>
        <authorList>
            <person name="Choi Y.-J."/>
        </authorList>
    </citation>
    <scope>NUCLEOTIDE SEQUENCE [LARGE SCALE GENOMIC DNA]</scope>
    <source>
        <strain evidence="2">180907_Pwestermani</strain>
    </source>
</reference>
<dbReference type="Proteomes" id="UP000699462">
    <property type="component" value="Unassembled WGS sequence"/>
</dbReference>
<feature type="region of interest" description="Disordered" evidence="1">
    <location>
        <begin position="101"/>
        <end position="191"/>
    </location>
</feature>
<gene>
    <name evidence="2" type="ORF">P879_03353</name>
</gene>
<evidence type="ECO:0000313" key="3">
    <source>
        <dbReference type="Proteomes" id="UP000699462"/>
    </source>
</evidence>
<evidence type="ECO:0000256" key="1">
    <source>
        <dbReference type="SAM" id="MobiDB-lite"/>
    </source>
</evidence>
<keyword evidence="3" id="KW-1185">Reference proteome</keyword>
<dbReference type="OrthoDB" id="10027956at2759"/>
<comment type="caution">
    <text evidence="2">The sequence shown here is derived from an EMBL/GenBank/DDBJ whole genome shotgun (WGS) entry which is preliminary data.</text>
</comment>